<dbReference type="Pfam" id="PF04542">
    <property type="entry name" value="Sigma70_r2"/>
    <property type="match status" value="1"/>
</dbReference>
<dbReference type="GO" id="GO:0003677">
    <property type="term" value="F:DNA binding"/>
    <property type="evidence" value="ECO:0007669"/>
    <property type="project" value="UniProtKB-KW"/>
</dbReference>
<dbReference type="Proteomes" id="UP000016584">
    <property type="component" value="Unassembled WGS sequence"/>
</dbReference>
<dbReference type="PATRIC" id="fig|1346330.5.peg.1773"/>
<dbReference type="CDD" id="cd06171">
    <property type="entry name" value="Sigma70_r4"/>
    <property type="match status" value="1"/>
</dbReference>
<comment type="caution">
    <text evidence="7">The sequence shown here is derived from an EMBL/GenBank/DDBJ whole genome shotgun (WGS) entry which is preliminary data.</text>
</comment>
<dbReference type="Gene3D" id="1.10.1740.10">
    <property type="match status" value="1"/>
</dbReference>
<dbReference type="SUPFAM" id="SSF88659">
    <property type="entry name" value="Sigma3 and sigma4 domains of RNA polymerase sigma factors"/>
    <property type="match status" value="1"/>
</dbReference>
<dbReference type="SUPFAM" id="SSF88946">
    <property type="entry name" value="Sigma2 domain of RNA polymerase sigma factors"/>
    <property type="match status" value="1"/>
</dbReference>
<evidence type="ECO:0000256" key="1">
    <source>
        <dbReference type="ARBA" id="ARBA00010641"/>
    </source>
</evidence>
<comment type="similarity">
    <text evidence="1">Belongs to the sigma-70 factor family. ECF subfamily.</text>
</comment>
<evidence type="ECO:0000256" key="2">
    <source>
        <dbReference type="ARBA" id="ARBA00023015"/>
    </source>
</evidence>
<feature type="domain" description="HTH luxR-type" evidence="6">
    <location>
        <begin position="144"/>
        <end position="205"/>
    </location>
</feature>
<dbReference type="InterPro" id="IPR000792">
    <property type="entry name" value="Tscrpt_reg_LuxR_C"/>
</dbReference>
<evidence type="ECO:0000313" key="7">
    <source>
        <dbReference type="EMBL" id="ERJ59615.1"/>
    </source>
</evidence>
<dbReference type="PANTHER" id="PTHR43133">
    <property type="entry name" value="RNA POLYMERASE ECF-TYPE SIGMA FACTO"/>
    <property type="match status" value="1"/>
</dbReference>
<sequence length="210" mass="24611">MFGPKPNIRIQMPVIPTEATHKEKQLLLKIAAGDEPAFNELYNRFRHKVYTLAHSILKEDADAEDVLVSIFARFWDDRNKAVEITNINAYLYTMTKNMALNMLKQQKNIEKHIVNYASTQELQCNYTEHAIAFKETENFLLQILNTLPPQQRRIFELAKLEGHSRKEIADLLHISENTVRNHLLAATNTLKDQFLNKKLHFLTFLVWYLF</sequence>
<dbReference type="RefSeq" id="WP_021069948.1">
    <property type="nucleotide sequence ID" value="NZ_ATDL01000014.1"/>
</dbReference>
<accession>U2HWH6</accession>
<dbReference type="InterPro" id="IPR013325">
    <property type="entry name" value="RNA_pol_sigma_r2"/>
</dbReference>
<protein>
    <recommendedName>
        <fullName evidence="6">HTH luxR-type domain-containing protein</fullName>
    </recommendedName>
</protein>
<dbReference type="InterPro" id="IPR007627">
    <property type="entry name" value="RNA_pol_sigma70_r2"/>
</dbReference>
<dbReference type="GO" id="GO:0006352">
    <property type="term" value="P:DNA-templated transcription initiation"/>
    <property type="evidence" value="ECO:0007669"/>
    <property type="project" value="InterPro"/>
</dbReference>
<evidence type="ECO:0000313" key="8">
    <source>
        <dbReference type="Proteomes" id="UP000016584"/>
    </source>
</evidence>
<keyword evidence="4" id="KW-0238">DNA-binding</keyword>
<evidence type="ECO:0000256" key="3">
    <source>
        <dbReference type="ARBA" id="ARBA00023082"/>
    </source>
</evidence>
<dbReference type="GO" id="GO:0016987">
    <property type="term" value="F:sigma factor activity"/>
    <property type="evidence" value="ECO:0007669"/>
    <property type="project" value="UniProtKB-KW"/>
</dbReference>
<keyword evidence="2" id="KW-0805">Transcription regulation</keyword>
<dbReference type="Gene3D" id="1.10.10.10">
    <property type="entry name" value="Winged helix-like DNA-binding domain superfamily/Winged helix DNA-binding domain"/>
    <property type="match status" value="1"/>
</dbReference>
<dbReference type="PANTHER" id="PTHR43133:SF8">
    <property type="entry name" value="RNA POLYMERASE SIGMA FACTOR HI_1459-RELATED"/>
    <property type="match status" value="1"/>
</dbReference>
<dbReference type="Pfam" id="PF08281">
    <property type="entry name" value="Sigma70_r4_2"/>
    <property type="match status" value="1"/>
</dbReference>
<proteinExistence type="inferred from homology"/>
<dbReference type="NCBIfam" id="TIGR02985">
    <property type="entry name" value="Sig70_bacteroi1"/>
    <property type="match status" value="1"/>
</dbReference>
<organism evidence="7 8">
    <name type="scientific">Sphingobacterium paucimobilis HER1398</name>
    <dbReference type="NCBI Taxonomy" id="1346330"/>
    <lineage>
        <taxon>Bacteria</taxon>
        <taxon>Pseudomonadati</taxon>
        <taxon>Bacteroidota</taxon>
        <taxon>Sphingobacteriia</taxon>
        <taxon>Sphingobacteriales</taxon>
        <taxon>Sphingobacteriaceae</taxon>
        <taxon>Sphingobacterium</taxon>
    </lineage>
</organism>
<dbReference type="NCBIfam" id="TIGR02937">
    <property type="entry name" value="sigma70-ECF"/>
    <property type="match status" value="1"/>
</dbReference>
<dbReference type="InterPro" id="IPR014327">
    <property type="entry name" value="RNA_pol_sigma70_bacteroid"/>
</dbReference>
<evidence type="ECO:0000256" key="5">
    <source>
        <dbReference type="ARBA" id="ARBA00023163"/>
    </source>
</evidence>
<name>U2HWH6_9SPHI</name>
<dbReference type="EMBL" id="ATDL01000014">
    <property type="protein sequence ID" value="ERJ59615.1"/>
    <property type="molecule type" value="Genomic_DNA"/>
</dbReference>
<dbReference type="InterPro" id="IPR039425">
    <property type="entry name" value="RNA_pol_sigma-70-like"/>
</dbReference>
<reference evidence="7 8" key="1">
    <citation type="journal article" date="2013" name="Genome Announc.">
        <title>The Draft Genome Sequence of Sphingomonas paucimobilis Strain HER1398 (Proteobacteria), Host to the Giant PAU Phage, Indicates That It Is a Member of the Genus Sphingobacterium (Bacteroidetes).</title>
        <authorList>
            <person name="White R.A.III."/>
            <person name="Suttle C.A."/>
        </authorList>
    </citation>
    <scope>NUCLEOTIDE SEQUENCE [LARGE SCALE GENOMIC DNA]</scope>
    <source>
        <strain evidence="7 8">HER1398</strain>
    </source>
</reference>
<dbReference type="InterPro" id="IPR036388">
    <property type="entry name" value="WH-like_DNA-bd_sf"/>
</dbReference>
<dbReference type="SMART" id="SM00421">
    <property type="entry name" value="HTH_LUXR"/>
    <property type="match status" value="1"/>
</dbReference>
<dbReference type="eggNOG" id="COG1595">
    <property type="taxonomic scope" value="Bacteria"/>
</dbReference>
<dbReference type="InterPro" id="IPR014284">
    <property type="entry name" value="RNA_pol_sigma-70_dom"/>
</dbReference>
<dbReference type="InterPro" id="IPR013324">
    <property type="entry name" value="RNA_pol_sigma_r3/r4-like"/>
</dbReference>
<keyword evidence="8" id="KW-1185">Reference proteome</keyword>
<evidence type="ECO:0000256" key="4">
    <source>
        <dbReference type="ARBA" id="ARBA00023125"/>
    </source>
</evidence>
<dbReference type="OrthoDB" id="655312at2"/>
<dbReference type="InterPro" id="IPR013249">
    <property type="entry name" value="RNA_pol_sigma70_r4_t2"/>
</dbReference>
<keyword evidence="5" id="KW-0804">Transcription</keyword>
<dbReference type="STRING" id="1346330.M472_12615"/>
<dbReference type="AlphaFoldDB" id="U2HWH6"/>
<evidence type="ECO:0000259" key="6">
    <source>
        <dbReference type="SMART" id="SM00421"/>
    </source>
</evidence>
<keyword evidence="3" id="KW-0731">Sigma factor</keyword>
<gene>
    <name evidence="7" type="ORF">M472_12615</name>
</gene>